<proteinExistence type="predicted"/>
<evidence type="ECO:0000313" key="3">
    <source>
        <dbReference type="Proteomes" id="UP000031523"/>
    </source>
</evidence>
<organism evidence="2 3">
    <name type="scientific">Streptomyces albus (strain ATCC 21838 / DSM 41398 / FERM P-419 / JCM 4703 / NBRC 107858)</name>
    <dbReference type="NCBI Taxonomy" id="1081613"/>
    <lineage>
        <taxon>Bacteria</taxon>
        <taxon>Bacillati</taxon>
        <taxon>Actinomycetota</taxon>
        <taxon>Actinomycetes</taxon>
        <taxon>Kitasatosporales</taxon>
        <taxon>Streptomycetaceae</taxon>
        <taxon>Streptomyces</taxon>
    </lineage>
</organism>
<dbReference type="KEGG" id="sals:SLNWT_3451"/>
<dbReference type="AlphaFoldDB" id="A0A0B5F0K2"/>
<keyword evidence="3" id="KW-1185">Reference proteome</keyword>
<gene>
    <name evidence="2" type="ORF">SLNWT_3451</name>
</gene>
<protein>
    <submittedName>
        <fullName evidence="2">Uncharacterized protein</fullName>
    </submittedName>
</protein>
<reference evidence="2 3" key="1">
    <citation type="submission" date="2015-01" db="EMBL/GenBank/DDBJ databases">
        <title>Enhanced salinomycin production by adjusting the supply of polyketide extender units in Streptomyce albus DSM 41398.</title>
        <authorList>
            <person name="Lu C."/>
        </authorList>
    </citation>
    <scope>NUCLEOTIDE SEQUENCE [LARGE SCALE GENOMIC DNA]</scope>
    <source>
        <strain evidence="3">ATCC 21838 / DSM 41398 / FERM P-419 / JCM 4703 / NBRC 107858</strain>
    </source>
</reference>
<accession>A0A0B5F0K2</accession>
<feature type="region of interest" description="Disordered" evidence="1">
    <location>
        <begin position="1"/>
        <end position="25"/>
    </location>
</feature>
<evidence type="ECO:0000313" key="2">
    <source>
        <dbReference type="EMBL" id="AJE83827.1"/>
    </source>
</evidence>
<evidence type="ECO:0000256" key="1">
    <source>
        <dbReference type="SAM" id="MobiDB-lite"/>
    </source>
</evidence>
<sequence length="51" mass="5481">MSPGTGRRSDCTITRPPHARPHPDEGACSLIGRNFRLVALSRRVPAAGVSR</sequence>
<dbReference type="Proteomes" id="UP000031523">
    <property type="component" value="Chromosome"/>
</dbReference>
<dbReference type="EMBL" id="CP010519">
    <property type="protein sequence ID" value="AJE83827.1"/>
    <property type="molecule type" value="Genomic_DNA"/>
</dbReference>
<name>A0A0B5F0K2_STRA4</name>